<organism evidence="2 3">
    <name type="scientific">Laccaria amethystina LaAM-08-1</name>
    <dbReference type="NCBI Taxonomy" id="1095629"/>
    <lineage>
        <taxon>Eukaryota</taxon>
        <taxon>Fungi</taxon>
        <taxon>Dikarya</taxon>
        <taxon>Basidiomycota</taxon>
        <taxon>Agaricomycotina</taxon>
        <taxon>Agaricomycetes</taxon>
        <taxon>Agaricomycetidae</taxon>
        <taxon>Agaricales</taxon>
        <taxon>Agaricineae</taxon>
        <taxon>Hydnangiaceae</taxon>
        <taxon>Laccaria</taxon>
    </lineage>
</organism>
<feature type="compositionally biased region" description="Polar residues" evidence="1">
    <location>
        <begin position="309"/>
        <end position="329"/>
    </location>
</feature>
<feature type="compositionally biased region" description="Polar residues" evidence="1">
    <location>
        <begin position="393"/>
        <end position="430"/>
    </location>
</feature>
<feature type="region of interest" description="Disordered" evidence="1">
    <location>
        <begin position="309"/>
        <end position="487"/>
    </location>
</feature>
<dbReference type="OrthoDB" id="3057455at2759"/>
<reference evidence="3" key="2">
    <citation type="submission" date="2015-01" db="EMBL/GenBank/DDBJ databases">
        <title>Evolutionary Origins and Diversification of the Mycorrhizal Mutualists.</title>
        <authorList>
            <consortium name="DOE Joint Genome Institute"/>
            <consortium name="Mycorrhizal Genomics Consortium"/>
            <person name="Kohler A."/>
            <person name="Kuo A."/>
            <person name="Nagy L.G."/>
            <person name="Floudas D."/>
            <person name="Copeland A."/>
            <person name="Barry K.W."/>
            <person name="Cichocki N."/>
            <person name="Veneault-Fourrey C."/>
            <person name="LaButti K."/>
            <person name="Lindquist E.A."/>
            <person name="Lipzen A."/>
            <person name="Lundell T."/>
            <person name="Morin E."/>
            <person name="Murat C."/>
            <person name="Riley R."/>
            <person name="Ohm R."/>
            <person name="Sun H."/>
            <person name="Tunlid A."/>
            <person name="Henrissat B."/>
            <person name="Grigoriev I.V."/>
            <person name="Hibbett D.S."/>
            <person name="Martin F."/>
        </authorList>
    </citation>
    <scope>NUCLEOTIDE SEQUENCE [LARGE SCALE GENOMIC DNA]</scope>
    <source>
        <strain evidence="3">LaAM-08-1</strain>
    </source>
</reference>
<name>A0A0C9XK53_9AGAR</name>
<proteinExistence type="predicted"/>
<dbReference type="HOGENOM" id="CLU_589345_0_0_1"/>
<feature type="compositionally biased region" description="Polar residues" evidence="1">
    <location>
        <begin position="376"/>
        <end position="386"/>
    </location>
</feature>
<sequence>MPSLFEDFLTFLSSSNSVYSTTKKSTSGLSSQNRKMDRTASPSYYAYWSWEGKFERLVLNNQQTTGDQSEANHFPASRPLSPKTISVYAQVNPDIDVDASPTRVPFNTPTLPSTATFPDAAPSLFPQVESFCDRSTEFDVDEHSLSGSFDISLVSDTSEDTDPDTSLALNSSFFSSAPITPARVCIGASSPTTLGLGISGLSKKDGSAFTGLGVVSSRFSPWRPCDQEETRGSLTAFQVPHEESYSLRCDLTDPIPSSYSDNLSSTFLQETFLTFTEDPFHGHTLASIPECDSYFEINDLPPFRPSVSLWRTPTVTPSPRSGSADCSSTERARRKSVVGLSRNWSSPTISSELKRSGSAPTSSVSFSPSSAMILRSPSSMELTRAASTKRQHSLSDQNRPRSPTTKLLRSSSNTKPLRSPTHTLRSSGTKLRSPLLRSSSTSPSPSTNNRLMRPPSCPTPIRFTSKSPTRPGSTTTRSPTSSRVWRF</sequence>
<evidence type="ECO:0000256" key="1">
    <source>
        <dbReference type="SAM" id="MobiDB-lite"/>
    </source>
</evidence>
<dbReference type="Proteomes" id="UP000054477">
    <property type="component" value="Unassembled WGS sequence"/>
</dbReference>
<dbReference type="EMBL" id="KN838560">
    <property type="protein sequence ID" value="KIK05411.1"/>
    <property type="molecule type" value="Genomic_DNA"/>
</dbReference>
<evidence type="ECO:0000313" key="2">
    <source>
        <dbReference type="EMBL" id="KIK05411.1"/>
    </source>
</evidence>
<feature type="compositionally biased region" description="Low complexity" evidence="1">
    <location>
        <begin position="464"/>
        <end position="487"/>
    </location>
</feature>
<keyword evidence="3" id="KW-1185">Reference proteome</keyword>
<feature type="compositionally biased region" description="Polar residues" evidence="1">
    <location>
        <begin position="342"/>
        <end position="351"/>
    </location>
</feature>
<accession>A0A0C9XK53</accession>
<evidence type="ECO:0000313" key="3">
    <source>
        <dbReference type="Proteomes" id="UP000054477"/>
    </source>
</evidence>
<feature type="compositionally biased region" description="Low complexity" evidence="1">
    <location>
        <begin position="356"/>
        <end position="370"/>
    </location>
</feature>
<protein>
    <submittedName>
        <fullName evidence="2">Unplaced genomic scaffold K443scaffold_25, whole genome shotgun sequence</fullName>
    </submittedName>
</protein>
<feature type="compositionally biased region" description="Low complexity" evidence="1">
    <location>
        <begin position="431"/>
        <end position="451"/>
    </location>
</feature>
<gene>
    <name evidence="2" type="ORF">K443DRAFT_675190</name>
</gene>
<dbReference type="AlphaFoldDB" id="A0A0C9XK53"/>
<reference evidence="2 3" key="1">
    <citation type="submission" date="2014-04" db="EMBL/GenBank/DDBJ databases">
        <authorList>
            <consortium name="DOE Joint Genome Institute"/>
            <person name="Kuo A."/>
            <person name="Kohler A."/>
            <person name="Nagy L.G."/>
            <person name="Floudas D."/>
            <person name="Copeland A."/>
            <person name="Barry K.W."/>
            <person name="Cichocki N."/>
            <person name="Veneault-Fourrey C."/>
            <person name="LaButti K."/>
            <person name="Lindquist E.A."/>
            <person name="Lipzen A."/>
            <person name="Lundell T."/>
            <person name="Morin E."/>
            <person name="Murat C."/>
            <person name="Sun H."/>
            <person name="Tunlid A."/>
            <person name="Henrissat B."/>
            <person name="Grigoriev I.V."/>
            <person name="Hibbett D.S."/>
            <person name="Martin F."/>
            <person name="Nordberg H.P."/>
            <person name="Cantor M.N."/>
            <person name="Hua S.X."/>
        </authorList>
    </citation>
    <scope>NUCLEOTIDE SEQUENCE [LARGE SCALE GENOMIC DNA]</scope>
    <source>
        <strain evidence="2 3">LaAM-08-1</strain>
    </source>
</reference>